<dbReference type="PANTHER" id="PTHR46637">
    <property type="entry name" value="TIS1421-TRANSPOSASE PROTEIN A"/>
    <property type="match status" value="1"/>
</dbReference>
<protein>
    <submittedName>
        <fullName evidence="2">Transposase</fullName>
    </submittedName>
</protein>
<accession>A0A6B0Y253</accession>
<comment type="caution">
    <text evidence="2">The sequence shown here is derived from an EMBL/GenBank/DDBJ whole genome shotgun (WGS) entry which is preliminary data.</text>
</comment>
<proteinExistence type="predicted"/>
<feature type="domain" description="Insertion element IS402-like" evidence="1">
    <location>
        <begin position="12"/>
        <end position="83"/>
    </location>
</feature>
<organism evidence="2">
    <name type="scientific">Boseongicola sp. SB0664_bin_43</name>
    <dbReference type="NCBI Taxonomy" id="2604844"/>
    <lineage>
        <taxon>Bacteria</taxon>
        <taxon>Pseudomonadati</taxon>
        <taxon>Pseudomonadota</taxon>
        <taxon>Alphaproteobacteria</taxon>
        <taxon>Rhodobacterales</taxon>
        <taxon>Paracoccaceae</taxon>
        <taxon>Boseongicola</taxon>
    </lineage>
</organism>
<dbReference type="PANTHER" id="PTHR46637:SF1">
    <property type="entry name" value="BLL5188 PROTEIN"/>
    <property type="match status" value="1"/>
</dbReference>
<dbReference type="InterPro" id="IPR025161">
    <property type="entry name" value="IS402-like_dom"/>
</dbReference>
<reference evidence="2" key="1">
    <citation type="submission" date="2019-09" db="EMBL/GenBank/DDBJ databases">
        <title>Characterisation of the sponge microbiome using genome-centric metagenomics.</title>
        <authorList>
            <person name="Engelberts J.P."/>
            <person name="Robbins S.J."/>
            <person name="De Goeij J.M."/>
            <person name="Aranda M."/>
            <person name="Bell S.C."/>
            <person name="Webster N.S."/>
        </authorList>
    </citation>
    <scope>NUCLEOTIDE SEQUENCE</scope>
    <source>
        <strain evidence="2">SB0664_bin_43</strain>
    </source>
</reference>
<dbReference type="AlphaFoldDB" id="A0A6B0Y253"/>
<sequence>MEFEACGDRHDVSDAEREILRSVLPRKHQGPRRVHDRRVMNGIFFVLRTGTPWRDLPERHGPCTTCFDRQSRWSGNGTWASIMEKLQGLAGDDGGDDDGQPGSVRLRMVDSSSVRAGESHRVPASPRERCSCSAACRARTVSPSRRLSASVMTVSASRRAASPVRIPSVHGPCRSGPRPSRNDCGLMNNAVNTTATSSSVTTFATETSVAARLAAIVNFDWYPYFPGCWHHICCIAPGKAMFSMSRMHARTSVVRCLACRLSLALHHRGARRFLRCFQLTLCILVEAFSDPLSLQGQ</sequence>
<dbReference type="Pfam" id="PF13340">
    <property type="entry name" value="DUF4096"/>
    <property type="match status" value="1"/>
</dbReference>
<dbReference type="EMBL" id="VXRY01000343">
    <property type="protein sequence ID" value="MXY34147.1"/>
    <property type="molecule type" value="Genomic_DNA"/>
</dbReference>
<evidence type="ECO:0000313" key="2">
    <source>
        <dbReference type="EMBL" id="MXY34147.1"/>
    </source>
</evidence>
<evidence type="ECO:0000259" key="1">
    <source>
        <dbReference type="Pfam" id="PF13340"/>
    </source>
</evidence>
<gene>
    <name evidence="2" type="ORF">F4Y60_08685</name>
</gene>
<dbReference type="InterPro" id="IPR052909">
    <property type="entry name" value="Transposase_6_like"/>
</dbReference>
<name>A0A6B0Y253_9RHOB</name>